<accession>A0A151RV51</accession>
<dbReference type="InterPro" id="IPR054722">
    <property type="entry name" value="PolX-like_BBD"/>
</dbReference>
<evidence type="ECO:0000259" key="1">
    <source>
        <dbReference type="Pfam" id="PF22936"/>
    </source>
</evidence>
<dbReference type="Gramene" id="C.cajan_30763.t">
    <property type="protein sequence ID" value="C.cajan_30763.t.cds1"/>
    <property type="gene ID" value="C.cajan_30763"/>
</dbReference>
<evidence type="ECO:0000313" key="3">
    <source>
        <dbReference type="Proteomes" id="UP000075243"/>
    </source>
</evidence>
<evidence type="ECO:0000313" key="2">
    <source>
        <dbReference type="EMBL" id="KYP46409.1"/>
    </source>
</evidence>
<dbReference type="EMBL" id="KQ483559">
    <property type="protein sequence ID" value="KYP46409.1"/>
    <property type="molecule type" value="Genomic_DNA"/>
</dbReference>
<reference evidence="2" key="1">
    <citation type="journal article" date="2012" name="Nat. Biotechnol.">
        <title>Draft genome sequence of pigeonpea (Cajanus cajan), an orphan legume crop of resource-poor farmers.</title>
        <authorList>
            <person name="Varshney R.K."/>
            <person name="Chen W."/>
            <person name="Li Y."/>
            <person name="Bharti A.K."/>
            <person name="Saxena R.K."/>
            <person name="Schlueter J.A."/>
            <person name="Donoghue M.T."/>
            <person name="Azam S."/>
            <person name="Fan G."/>
            <person name="Whaley A.M."/>
            <person name="Farmer A.D."/>
            <person name="Sheridan J."/>
            <person name="Iwata A."/>
            <person name="Tuteja R."/>
            <person name="Penmetsa R.V."/>
            <person name="Wu W."/>
            <person name="Upadhyaya H.D."/>
            <person name="Yang S.P."/>
            <person name="Shah T."/>
            <person name="Saxena K.B."/>
            <person name="Michael T."/>
            <person name="McCombie W.R."/>
            <person name="Yang B."/>
            <person name="Zhang G."/>
            <person name="Yang H."/>
            <person name="Wang J."/>
            <person name="Spillane C."/>
            <person name="Cook D.R."/>
            <person name="May G.D."/>
            <person name="Xu X."/>
            <person name="Jackson S.A."/>
        </authorList>
    </citation>
    <scope>NUCLEOTIDE SEQUENCE [LARGE SCALE GENOMIC DNA]</scope>
</reference>
<dbReference type="Proteomes" id="UP000075243">
    <property type="component" value="Unassembled WGS sequence"/>
</dbReference>
<organism evidence="2 3">
    <name type="scientific">Cajanus cajan</name>
    <name type="common">Pigeon pea</name>
    <name type="synonym">Cajanus indicus</name>
    <dbReference type="NCBI Taxonomy" id="3821"/>
    <lineage>
        <taxon>Eukaryota</taxon>
        <taxon>Viridiplantae</taxon>
        <taxon>Streptophyta</taxon>
        <taxon>Embryophyta</taxon>
        <taxon>Tracheophyta</taxon>
        <taxon>Spermatophyta</taxon>
        <taxon>Magnoliopsida</taxon>
        <taxon>eudicotyledons</taxon>
        <taxon>Gunneridae</taxon>
        <taxon>Pentapetalae</taxon>
        <taxon>rosids</taxon>
        <taxon>fabids</taxon>
        <taxon>Fabales</taxon>
        <taxon>Fabaceae</taxon>
        <taxon>Papilionoideae</taxon>
        <taxon>50 kb inversion clade</taxon>
        <taxon>NPAAA clade</taxon>
        <taxon>indigoferoid/millettioid clade</taxon>
        <taxon>Phaseoleae</taxon>
        <taxon>Cajanus</taxon>
    </lineage>
</organism>
<gene>
    <name evidence="2" type="ORF">KK1_031984</name>
</gene>
<name>A0A151RV51_CAJCA</name>
<proteinExistence type="predicted"/>
<dbReference type="Pfam" id="PF22936">
    <property type="entry name" value="Pol_BBD"/>
    <property type="match status" value="1"/>
</dbReference>
<protein>
    <recommendedName>
        <fullName evidence="1">Retrovirus-related Pol polyprotein from transposon TNT 1-94-like beta-barrel domain-containing protein</fullName>
    </recommendedName>
</protein>
<feature type="domain" description="Retrovirus-related Pol polyprotein from transposon TNT 1-94-like beta-barrel" evidence="1">
    <location>
        <begin position="2"/>
        <end position="74"/>
    </location>
</feature>
<dbReference type="AlphaFoldDB" id="A0A151RV51"/>
<sequence>SWILDSSATDHVTSSLNHFSSYVTIDPVIVKLPTGHHVTATHFGVVHFSNSFYLTNVLYIPSFTFNLISISKLVRSLNCILIFSSHSCVIQDAITKNQIGTVNVSDGLYTLASFSASIMTTITHPHCTQLPIDLWHFRLGHLSHDRLHIMK</sequence>
<feature type="non-terminal residue" evidence="2">
    <location>
        <position position="1"/>
    </location>
</feature>
<keyword evidence="3" id="KW-1185">Reference proteome</keyword>